<evidence type="ECO:0000256" key="3">
    <source>
        <dbReference type="SAM" id="SignalP"/>
    </source>
</evidence>
<dbReference type="PANTHER" id="PTHR47235:SF1">
    <property type="entry name" value="BLR6548 PROTEIN"/>
    <property type="match status" value="1"/>
</dbReference>
<comment type="caution">
    <text evidence="5">The sequence shown here is derived from an EMBL/GenBank/DDBJ whole genome shotgun (WGS) entry which is preliminary data.</text>
</comment>
<dbReference type="InterPro" id="IPR028082">
    <property type="entry name" value="Peripla_BP_I"/>
</dbReference>
<dbReference type="Pfam" id="PF13458">
    <property type="entry name" value="Peripla_BP_6"/>
    <property type="match status" value="1"/>
</dbReference>
<accession>A0ABN2K0P0</accession>
<evidence type="ECO:0000256" key="1">
    <source>
        <dbReference type="ARBA" id="ARBA00010062"/>
    </source>
</evidence>
<keyword evidence="6" id="KW-1185">Reference proteome</keyword>
<dbReference type="Proteomes" id="UP001501057">
    <property type="component" value="Unassembled WGS sequence"/>
</dbReference>
<evidence type="ECO:0000313" key="5">
    <source>
        <dbReference type="EMBL" id="GAA1745767.1"/>
    </source>
</evidence>
<protein>
    <recommendedName>
        <fullName evidence="4">Leucine-binding protein domain-containing protein</fullName>
    </recommendedName>
</protein>
<dbReference type="SUPFAM" id="SSF53822">
    <property type="entry name" value="Periplasmic binding protein-like I"/>
    <property type="match status" value="1"/>
</dbReference>
<dbReference type="InterPro" id="IPR028081">
    <property type="entry name" value="Leu-bd"/>
</dbReference>
<evidence type="ECO:0000313" key="6">
    <source>
        <dbReference type="Proteomes" id="UP001501057"/>
    </source>
</evidence>
<evidence type="ECO:0000259" key="4">
    <source>
        <dbReference type="Pfam" id="PF13458"/>
    </source>
</evidence>
<reference evidence="5 6" key="1">
    <citation type="journal article" date="2019" name="Int. J. Syst. Evol. Microbiol.">
        <title>The Global Catalogue of Microorganisms (GCM) 10K type strain sequencing project: providing services to taxonomists for standard genome sequencing and annotation.</title>
        <authorList>
            <consortium name="The Broad Institute Genomics Platform"/>
            <consortium name="The Broad Institute Genome Sequencing Center for Infectious Disease"/>
            <person name="Wu L."/>
            <person name="Ma J."/>
        </authorList>
    </citation>
    <scope>NUCLEOTIDE SEQUENCE [LARGE SCALE GENOMIC DNA]</scope>
    <source>
        <strain evidence="5 6">JCM 13518</strain>
    </source>
</reference>
<dbReference type="RefSeq" id="WP_344202551.1">
    <property type="nucleotide sequence ID" value="NZ_BAAAME010000004.1"/>
</dbReference>
<dbReference type="PROSITE" id="PS51257">
    <property type="entry name" value="PROKAR_LIPOPROTEIN"/>
    <property type="match status" value="1"/>
</dbReference>
<keyword evidence="2 3" id="KW-0732">Signal</keyword>
<dbReference type="Gene3D" id="3.40.50.2300">
    <property type="match status" value="2"/>
</dbReference>
<name>A0ABN2K0P0_9ACTN</name>
<gene>
    <name evidence="5" type="ORF">GCM10009710_27270</name>
</gene>
<feature type="chain" id="PRO_5046215168" description="Leucine-binding protein domain-containing protein" evidence="3">
    <location>
        <begin position="24"/>
        <end position="430"/>
    </location>
</feature>
<comment type="similarity">
    <text evidence="1">Belongs to the leucine-binding protein family.</text>
</comment>
<feature type="signal peptide" evidence="3">
    <location>
        <begin position="1"/>
        <end position="23"/>
    </location>
</feature>
<evidence type="ECO:0000256" key="2">
    <source>
        <dbReference type="ARBA" id="ARBA00022729"/>
    </source>
</evidence>
<dbReference type="EMBL" id="BAAAME010000004">
    <property type="protein sequence ID" value="GAA1745767.1"/>
    <property type="molecule type" value="Genomic_DNA"/>
</dbReference>
<organism evidence="5 6">
    <name type="scientific">Aeromicrobium alkaliterrae</name>
    <dbReference type="NCBI Taxonomy" id="302168"/>
    <lineage>
        <taxon>Bacteria</taxon>
        <taxon>Bacillati</taxon>
        <taxon>Actinomycetota</taxon>
        <taxon>Actinomycetes</taxon>
        <taxon>Propionibacteriales</taxon>
        <taxon>Nocardioidaceae</taxon>
        <taxon>Aeromicrobium</taxon>
    </lineage>
</organism>
<sequence>MTKKRNLLRVGACAMTAALVLTACRGGDSGSSEAGGGITDEPCPDAVNPDNGCIYLGAISDLTKGPFAPLAVPITDAQEAFWAQVNEDGGVGGYDINLTDHIADSEYNPELHNRKYQEMRDDVAALAQTLGSSQTLAILEDMKADDVIGVPASWNSAWEFEDQILESGASYCFEAMNGVDWAVAERGVANKVVAVGYAGDYGGDAAAGVEVAAEANGLEYVALETPAGQENQTGAISQILGEQPDLVYISTGPAEMATIVGGLAQNGFTGTVVGSSPTWNPALLQSAAAPALEALYFQAGPWGPFGTDTPGHQKMRDALGDVTPNDGYTAGWAWSYALLATLEAAADLDGGITRENLVKAAGELESVDYEGMLPEDAGATDGDPNETAFRQSVISRVDPSAPTGVTIEQDFTAGPTVSDFDFTEPCFSLQ</sequence>
<dbReference type="PANTHER" id="PTHR47235">
    <property type="entry name" value="BLR6548 PROTEIN"/>
    <property type="match status" value="1"/>
</dbReference>
<proteinExistence type="inferred from homology"/>
<feature type="domain" description="Leucine-binding protein" evidence="4">
    <location>
        <begin position="54"/>
        <end position="388"/>
    </location>
</feature>